<comment type="caution">
    <text evidence="1">The sequence shown here is derived from an EMBL/GenBank/DDBJ whole genome shotgun (WGS) entry which is preliminary data.</text>
</comment>
<accession>A0AAP0HSZ2</accession>
<proteinExistence type="predicted"/>
<evidence type="ECO:0000313" key="1">
    <source>
        <dbReference type="EMBL" id="KAK9100213.1"/>
    </source>
</evidence>
<evidence type="ECO:0000313" key="2">
    <source>
        <dbReference type="Proteomes" id="UP001419268"/>
    </source>
</evidence>
<reference evidence="1 2" key="1">
    <citation type="submission" date="2024-01" db="EMBL/GenBank/DDBJ databases">
        <title>Genome assemblies of Stephania.</title>
        <authorList>
            <person name="Yang L."/>
        </authorList>
    </citation>
    <scope>NUCLEOTIDE SEQUENCE [LARGE SCALE GENOMIC DNA]</scope>
    <source>
        <strain evidence="1">JXDWG</strain>
        <tissue evidence="1">Leaf</tissue>
    </source>
</reference>
<dbReference type="EMBL" id="JBBNAG010000010">
    <property type="protein sequence ID" value="KAK9100213.1"/>
    <property type="molecule type" value="Genomic_DNA"/>
</dbReference>
<keyword evidence="2" id="KW-1185">Reference proteome</keyword>
<dbReference type="Proteomes" id="UP001419268">
    <property type="component" value="Unassembled WGS sequence"/>
</dbReference>
<name>A0AAP0HSZ2_9MAGN</name>
<sequence length="51" mass="5626">MLIMNTLCITYMIDGKMDPTLLSWLIIAHFTSPPTCTSAPTLDKERAKAVA</sequence>
<dbReference type="AlphaFoldDB" id="A0AAP0HSZ2"/>
<gene>
    <name evidence="1" type="ORF">Scep_023643</name>
</gene>
<protein>
    <submittedName>
        <fullName evidence="1">Uncharacterized protein</fullName>
    </submittedName>
</protein>
<organism evidence="1 2">
    <name type="scientific">Stephania cephalantha</name>
    <dbReference type="NCBI Taxonomy" id="152367"/>
    <lineage>
        <taxon>Eukaryota</taxon>
        <taxon>Viridiplantae</taxon>
        <taxon>Streptophyta</taxon>
        <taxon>Embryophyta</taxon>
        <taxon>Tracheophyta</taxon>
        <taxon>Spermatophyta</taxon>
        <taxon>Magnoliopsida</taxon>
        <taxon>Ranunculales</taxon>
        <taxon>Menispermaceae</taxon>
        <taxon>Menispermoideae</taxon>
        <taxon>Cissampelideae</taxon>
        <taxon>Stephania</taxon>
    </lineage>
</organism>